<name>A0ABI7XJ47_FELCA</name>
<keyword evidence="3" id="KW-1185">Reference proteome</keyword>
<feature type="compositionally biased region" description="Basic and acidic residues" evidence="1">
    <location>
        <begin position="1"/>
        <end position="12"/>
    </location>
</feature>
<reference evidence="2" key="3">
    <citation type="submission" date="2025-09" db="UniProtKB">
        <authorList>
            <consortium name="Ensembl"/>
        </authorList>
    </citation>
    <scope>IDENTIFICATION</scope>
    <source>
        <strain evidence="2">breed Abyssinian</strain>
    </source>
</reference>
<dbReference type="GeneTree" id="ENSGT00940000158622"/>
<accession>A0ABI7XJ47</accession>
<evidence type="ECO:0008006" key="4">
    <source>
        <dbReference type="Google" id="ProtNLM"/>
    </source>
</evidence>
<feature type="region of interest" description="Disordered" evidence="1">
    <location>
        <begin position="1"/>
        <end position="38"/>
    </location>
</feature>
<dbReference type="Ensembl" id="ENSFCTT00005033444.1">
    <property type="protein sequence ID" value="ENSFCTP00005022577.1"/>
    <property type="gene ID" value="ENSFCTG00005011832.1"/>
</dbReference>
<gene>
    <name evidence="2" type="primary">RIN3</name>
</gene>
<evidence type="ECO:0000313" key="2">
    <source>
        <dbReference type="Ensembl" id="ENSFCTP00005022577.1"/>
    </source>
</evidence>
<organism evidence="2 3">
    <name type="scientific">Felis catus</name>
    <name type="common">Cat</name>
    <name type="synonym">Felis silvestris catus</name>
    <dbReference type="NCBI Taxonomy" id="9685"/>
    <lineage>
        <taxon>Eukaryota</taxon>
        <taxon>Metazoa</taxon>
        <taxon>Chordata</taxon>
        <taxon>Craniata</taxon>
        <taxon>Vertebrata</taxon>
        <taxon>Euteleostomi</taxon>
        <taxon>Mammalia</taxon>
        <taxon>Eutheria</taxon>
        <taxon>Laurasiatheria</taxon>
        <taxon>Carnivora</taxon>
        <taxon>Feliformia</taxon>
        <taxon>Felidae</taxon>
        <taxon>Felinae</taxon>
        <taxon>Felis</taxon>
    </lineage>
</organism>
<proteinExistence type="predicted"/>
<sequence>MIRRAGAPERGDPAGPVPDVGKQGEEEEEEGGMGPCLPVTPKNCLPRRGISVLEKLIKTCPVWLQLGLGRVEAARILRREAAGTFLVCRDSSLKHLVLCVHFPSLNDSSSEVLEYTIKEEKSIPVSLTWRSSTDYRSHRLCLNPSSVFHYLCDLSRPYLASPGFYDGKDNGVSLIGVLAGISVSKLLRTEAPGWLSQLSIRLLVSVQVMIS</sequence>
<reference evidence="2 3" key="1">
    <citation type="submission" date="2021-02" db="EMBL/GenBank/DDBJ databases">
        <title>Safari Cat Assemblies.</title>
        <authorList>
            <person name="Bredemeyer K.R."/>
            <person name="Murphy W.J."/>
        </authorList>
    </citation>
    <scope>NUCLEOTIDE SEQUENCE [LARGE SCALE GENOMIC DNA]</scope>
</reference>
<dbReference type="Proteomes" id="UP000823872">
    <property type="component" value="Chromosome B3"/>
</dbReference>
<dbReference type="InterPro" id="IPR036860">
    <property type="entry name" value="SH2_dom_sf"/>
</dbReference>
<reference evidence="2" key="2">
    <citation type="submission" date="2025-08" db="UniProtKB">
        <authorList>
            <consortium name="Ensembl"/>
        </authorList>
    </citation>
    <scope>IDENTIFICATION</scope>
    <source>
        <strain evidence="2">breed Abyssinian</strain>
    </source>
</reference>
<protein>
    <recommendedName>
        <fullName evidence="4">Ras and Rab interactor 3</fullName>
    </recommendedName>
</protein>
<evidence type="ECO:0000256" key="1">
    <source>
        <dbReference type="SAM" id="MobiDB-lite"/>
    </source>
</evidence>
<dbReference type="SUPFAM" id="SSF55550">
    <property type="entry name" value="SH2 domain"/>
    <property type="match status" value="1"/>
</dbReference>
<evidence type="ECO:0000313" key="3">
    <source>
        <dbReference type="Proteomes" id="UP000823872"/>
    </source>
</evidence>